<evidence type="ECO:0000313" key="3">
    <source>
        <dbReference type="EMBL" id="QHI96712.1"/>
    </source>
</evidence>
<proteinExistence type="predicted"/>
<protein>
    <submittedName>
        <fullName evidence="3">Uncharacterized protein</fullName>
    </submittedName>
</protein>
<dbReference type="EMBL" id="CP047650">
    <property type="protein sequence ID" value="QHI96712.1"/>
    <property type="molecule type" value="Genomic_DNA"/>
</dbReference>
<keyword evidence="2" id="KW-0472">Membrane</keyword>
<sequence length="161" mass="17993">MSSPGWRNTQPPSHPVWRRMRLRQDFEDSQVASRLEEADAPDPDVAPSRLPQASPRGLQQPRLPASRQALPSPQALPPHLSMQQPRRRHHQRARAMYIDPFPAPLPPVARRGGVPAWPKPPEKKPGVGRWVLIALSAVLACAALWLATRYLVDIVWKLSAG</sequence>
<dbReference type="RefSeq" id="WP_160550230.1">
    <property type="nucleotide sequence ID" value="NZ_CP047650.1"/>
</dbReference>
<evidence type="ECO:0000313" key="4">
    <source>
        <dbReference type="Proteomes" id="UP000464787"/>
    </source>
</evidence>
<feature type="region of interest" description="Disordered" evidence="1">
    <location>
        <begin position="28"/>
        <end position="92"/>
    </location>
</feature>
<keyword evidence="4" id="KW-1185">Reference proteome</keyword>
<keyword evidence="2" id="KW-0812">Transmembrane</keyword>
<feature type="compositionally biased region" description="Polar residues" evidence="1">
    <location>
        <begin position="1"/>
        <end position="11"/>
    </location>
</feature>
<name>A0A857J0U2_9BURK</name>
<gene>
    <name evidence="3" type="ORF">GT347_01115</name>
</gene>
<evidence type="ECO:0000256" key="1">
    <source>
        <dbReference type="SAM" id="MobiDB-lite"/>
    </source>
</evidence>
<organism evidence="3 4">
    <name type="scientific">Xylophilus rhododendri</name>
    <dbReference type="NCBI Taxonomy" id="2697032"/>
    <lineage>
        <taxon>Bacteria</taxon>
        <taxon>Pseudomonadati</taxon>
        <taxon>Pseudomonadota</taxon>
        <taxon>Betaproteobacteria</taxon>
        <taxon>Burkholderiales</taxon>
        <taxon>Xylophilus</taxon>
    </lineage>
</organism>
<keyword evidence="2" id="KW-1133">Transmembrane helix</keyword>
<accession>A0A857J0U2</accession>
<reference evidence="3 4" key="1">
    <citation type="submission" date="2020-01" db="EMBL/GenBank/DDBJ databases">
        <title>Genome sequencing of strain KACC 21265.</title>
        <authorList>
            <person name="Heo J."/>
            <person name="Kim S.-J."/>
            <person name="Kim J.-S."/>
            <person name="Hong S.-B."/>
            <person name="Kwon S.-W."/>
        </authorList>
    </citation>
    <scope>NUCLEOTIDE SEQUENCE [LARGE SCALE GENOMIC DNA]</scope>
    <source>
        <strain evidence="3 4">KACC 21265</strain>
    </source>
</reference>
<dbReference type="Proteomes" id="UP000464787">
    <property type="component" value="Chromosome"/>
</dbReference>
<dbReference type="KEGG" id="xyk:GT347_01115"/>
<evidence type="ECO:0000256" key="2">
    <source>
        <dbReference type="SAM" id="Phobius"/>
    </source>
</evidence>
<dbReference type="AlphaFoldDB" id="A0A857J0U2"/>
<feature type="transmembrane region" description="Helical" evidence="2">
    <location>
        <begin position="130"/>
        <end position="152"/>
    </location>
</feature>
<feature type="region of interest" description="Disordered" evidence="1">
    <location>
        <begin position="1"/>
        <end position="20"/>
    </location>
</feature>